<accession>D7U061</accession>
<evidence type="ECO:0000313" key="2">
    <source>
        <dbReference type="Proteomes" id="UP000009183"/>
    </source>
</evidence>
<sequence>MQPHFANISTLLGETLQLR</sequence>
<dbReference type="Proteomes" id="UP000009183">
    <property type="component" value="Chromosome 9"/>
</dbReference>
<protein>
    <submittedName>
        <fullName evidence="1">Uncharacterized protein</fullName>
    </submittedName>
</protein>
<organism evidence="1 2">
    <name type="scientific">Vitis vinifera</name>
    <name type="common">Grape</name>
    <dbReference type="NCBI Taxonomy" id="29760"/>
    <lineage>
        <taxon>Eukaryota</taxon>
        <taxon>Viridiplantae</taxon>
        <taxon>Streptophyta</taxon>
        <taxon>Embryophyta</taxon>
        <taxon>Tracheophyta</taxon>
        <taxon>Spermatophyta</taxon>
        <taxon>Magnoliopsida</taxon>
        <taxon>eudicotyledons</taxon>
        <taxon>Gunneridae</taxon>
        <taxon>Pentapetalae</taxon>
        <taxon>rosids</taxon>
        <taxon>Vitales</taxon>
        <taxon>Vitaceae</taxon>
        <taxon>Viteae</taxon>
        <taxon>Vitis</taxon>
    </lineage>
</organism>
<evidence type="ECO:0000313" key="1">
    <source>
        <dbReference type="EMBL" id="CBI36007.3"/>
    </source>
</evidence>
<dbReference type="HOGENOM" id="CLU_3430179_0_0_1"/>
<gene>
    <name evidence="1" type="ordered locus">VIT_09s0002g02820</name>
</gene>
<proteinExistence type="predicted"/>
<name>D7U061_VITVI</name>
<dbReference type="InParanoid" id="D7U061"/>
<dbReference type="AlphaFoldDB" id="D7U061"/>
<keyword evidence="2" id="KW-1185">Reference proteome</keyword>
<reference evidence="2" key="1">
    <citation type="journal article" date="2007" name="Nature">
        <title>The grapevine genome sequence suggests ancestral hexaploidization in major angiosperm phyla.</title>
        <authorList>
            <consortium name="The French-Italian Public Consortium for Grapevine Genome Characterization."/>
            <person name="Jaillon O."/>
            <person name="Aury J.-M."/>
            <person name="Noel B."/>
            <person name="Policriti A."/>
            <person name="Clepet C."/>
            <person name="Casagrande A."/>
            <person name="Choisne N."/>
            <person name="Aubourg S."/>
            <person name="Vitulo N."/>
            <person name="Jubin C."/>
            <person name="Vezzi A."/>
            <person name="Legeai F."/>
            <person name="Hugueney P."/>
            <person name="Dasilva C."/>
            <person name="Horner D."/>
            <person name="Mica E."/>
            <person name="Jublot D."/>
            <person name="Poulain J."/>
            <person name="Bruyere C."/>
            <person name="Billault A."/>
            <person name="Segurens B."/>
            <person name="Gouyvenoux M."/>
            <person name="Ugarte E."/>
            <person name="Cattonaro F."/>
            <person name="Anthouard V."/>
            <person name="Vico V."/>
            <person name="Del Fabbro C."/>
            <person name="Alaux M."/>
            <person name="Di Gaspero G."/>
            <person name="Dumas V."/>
            <person name="Felice N."/>
            <person name="Paillard S."/>
            <person name="Juman I."/>
            <person name="Moroldo M."/>
            <person name="Scalabrin S."/>
            <person name="Canaguier A."/>
            <person name="Le Clainche I."/>
            <person name="Malacrida G."/>
            <person name="Durand E."/>
            <person name="Pesole G."/>
            <person name="Laucou V."/>
            <person name="Chatelet P."/>
            <person name="Merdinoglu D."/>
            <person name="Delledonne M."/>
            <person name="Pezzotti M."/>
            <person name="Lecharny A."/>
            <person name="Scarpelli C."/>
            <person name="Artiguenave F."/>
            <person name="Pe M.E."/>
            <person name="Valle G."/>
            <person name="Morgante M."/>
            <person name="Caboche M."/>
            <person name="Adam-Blondon A.-F."/>
            <person name="Weissenbach J."/>
            <person name="Quetier F."/>
            <person name="Wincker P."/>
        </authorList>
    </citation>
    <scope>NUCLEOTIDE SEQUENCE [LARGE SCALE GENOMIC DNA]</scope>
    <source>
        <strain evidence="2">cv. Pinot noir / PN40024</strain>
    </source>
</reference>
<dbReference type="EMBL" id="FN596494">
    <property type="protein sequence ID" value="CBI36007.3"/>
    <property type="molecule type" value="Genomic_DNA"/>
</dbReference>